<dbReference type="EMBL" id="KN716257">
    <property type="protein sequence ID" value="KJH48743.1"/>
    <property type="molecule type" value="Genomic_DNA"/>
</dbReference>
<dbReference type="GO" id="GO:0098632">
    <property type="term" value="F:cell-cell adhesion mediator activity"/>
    <property type="evidence" value="ECO:0007669"/>
    <property type="project" value="TreeGrafter"/>
</dbReference>
<dbReference type="PROSITE" id="PS50835">
    <property type="entry name" value="IG_LIKE"/>
    <property type="match status" value="2"/>
</dbReference>
<dbReference type="SUPFAM" id="SSF57184">
    <property type="entry name" value="Growth factor receptor domain"/>
    <property type="match status" value="1"/>
</dbReference>
<dbReference type="PROSITE" id="PS01186">
    <property type="entry name" value="EGF_2"/>
    <property type="match status" value="1"/>
</dbReference>
<feature type="domain" description="Ig-like" evidence="7">
    <location>
        <begin position="176"/>
        <end position="298"/>
    </location>
</feature>
<dbReference type="AlphaFoldDB" id="A0A0D8XVV5"/>
<keyword evidence="2" id="KW-0677">Repeat</keyword>
<dbReference type="Gene3D" id="2.60.40.10">
    <property type="entry name" value="Immunoglobulins"/>
    <property type="match status" value="2"/>
</dbReference>
<keyword evidence="4" id="KW-0393">Immunoglobulin domain</keyword>
<dbReference type="SMART" id="SM00181">
    <property type="entry name" value="EGF"/>
    <property type="match status" value="2"/>
</dbReference>
<accession>A0A0D8XVV5</accession>
<dbReference type="InterPro" id="IPR007110">
    <property type="entry name" value="Ig-like_dom"/>
</dbReference>
<organism evidence="8 9">
    <name type="scientific">Dictyocaulus viviparus</name>
    <name type="common">Bovine lungworm</name>
    <dbReference type="NCBI Taxonomy" id="29172"/>
    <lineage>
        <taxon>Eukaryota</taxon>
        <taxon>Metazoa</taxon>
        <taxon>Ecdysozoa</taxon>
        <taxon>Nematoda</taxon>
        <taxon>Chromadorea</taxon>
        <taxon>Rhabditida</taxon>
        <taxon>Rhabditina</taxon>
        <taxon>Rhabditomorpha</taxon>
        <taxon>Strongyloidea</taxon>
        <taxon>Metastrongylidae</taxon>
        <taxon>Dictyocaulus</taxon>
    </lineage>
</organism>
<proteinExistence type="predicted"/>
<dbReference type="SUPFAM" id="SSF48726">
    <property type="entry name" value="Immunoglobulin"/>
    <property type="match status" value="2"/>
</dbReference>
<dbReference type="InterPro" id="IPR001881">
    <property type="entry name" value="EGF-like_Ca-bd_dom"/>
</dbReference>
<evidence type="ECO:0000256" key="1">
    <source>
        <dbReference type="ARBA" id="ARBA00022536"/>
    </source>
</evidence>
<dbReference type="InterPro" id="IPR049883">
    <property type="entry name" value="NOTCH1_EGF-like"/>
</dbReference>
<protein>
    <submittedName>
        <fullName evidence="8">Calcium binding EGF domain protein</fullName>
    </submittedName>
</protein>
<dbReference type="Gene3D" id="2.10.25.10">
    <property type="entry name" value="Laminin"/>
    <property type="match status" value="1"/>
</dbReference>
<name>A0A0D8XVV5_DICVI</name>
<dbReference type="InterPro" id="IPR009030">
    <property type="entry name" value="Growth_fac_rcpt_cys_sf"/>
</dbReference>
<dbReference type="Proteomes" id="UP000053766">
    <property type="component" value="Unassembled WGS sequence"/>
</dbReference>
<feature type="domain" description="Ig-like" evidence="7">
    <location>
        <begin position="84"/>
        <end position="167"/>
    </location>
</feature>
<feature type="domain" description="EGF-like" evidence="6">
    <location>
        <begin position="388"/>
        <end position="426"/>
    </location>
</feature>
<dbReference type="Pfam" id="PF07645">
    <property type="entry name" value="EGF_CA"/>
    <property type="match status" value="2"/>
</dbReference>
<dbReference type="SMART" id="SM00179">
    <property type="entry name" value="EGF_CA"/>
    <property type="match status" value="2"/>
</dbReference>
<dbReference type="Pfam" id="PF13927">
    <property type="entry name" value="Ig_3"/>
    <property type="match status" value="1"/>
</dbReference>
<dbReference type="InterPro" id="IPR036179">
    <property type="entry name" value="Ig-like_dom_sf"/>
</dbReference>
<reference evidence="8 9" key="1">
    <citation type="submission" date="2013-11" db="EMBL/GenBank/DDBJ databases">
        <title>Draft genome of the bovine lungworm Dictyocaulus viviparus.</title>
        <authorList>
            <person name="Mitreva M."/>
        </authorList>
    </citation>
    <scope>NUCLEOTIDE SEQUENCE [LARGE SCALE GENOMIC DNA]</scope>
    <source>
        <strain evidence="8 9">HannoverDv2000</strain>
    </source>
</reference>
<evidence type="ECO:0000256" key="5">
    <source>
        <dbReference type="PROSITE-ProRule" id="PRU00076"/>
    </source>
</evidence>
<dbReference type="PROSITE" id="PS00010">
    <property type="entry name" value="ASX_HYDROXYL"/>
    <property type="match status" value="1"/>
</dbReference>
<evidence type="ECO:0000256" key="4">
    <source>
        <dbReference type="ARBA" id="ARBA00023319"/>
    </source>
</evidence>
<dbReference type="GO" id="GO:0005886">
    <property type="term" value="C:plasma membrane"/>
    <property type="evidence" value="ECO:0007669"/>
    <property type="project" value="TreeGrafter"/>
</dbReference>
<dbReference type="GO" id="GO:0005509">
    <property type="term" value="F:calcium ion binding"/>
    <property type="evidence" value="ECO:0007669"/>
    <property type="project" value="InterPro"/>
</dbReference>
<keyword evidence="9" id="KW-1185">Reference proteome</keyword>
<dbReference type="FunFam" id="2.60.40.10:FF:000032">
    <property type="entry name" value="palladin isoform X1"/>
    <property type="match status" value="1"/>
</dbReference>
<dbReference type="PROSITE" id="PS01187">
    <property type="entry name" value="EGF_CA"/>
    <property type="match status" value="1"/>
</dbReference>
<evidence type="ECO:0000259" key="7">
    <source>
        <dbReference type="PROSITE" id="PS50835"/>
    </source>
</evidence>
<feature type="disulfide bond" evidence="5">
    <location>
        <begin position="392"/>
        <end position="402"/>
    </location>
</feature>
<reference evidence="9" key="2">
    <citation type="journal article" date="2016" name="Sci. Rep.">
        <title>Dictyocaulus viviparus genome, variome and transcriptome elucidate lungworm biology and support future intervention.</title>
        <authorList>
            <person name="McNulty S.N."/>
            <person name="Strube C."/>
            <person name="Rosa B.A."/>
            <person name="Martin J.C."/>
            <person name="Tyagi R."/>
            <person name="Choi Y.J."/>
            <person name="Wang Q."/>
            <person name="Hallsworth Pepin K."/>
            <person name="Zhang X."/>
            <person name="Ozersky P."/>
            <person name="Wilson R.K."/>
            <person name="Sternberg P.W."/>
            <person name="Gasser R.B."/>
            <person name="Mitreva M."/>
        </authorList>
    </citation>
    <scope>NUCLEOTIDE SEQUENCE [LARGE SCALE GENOMIC DNA]</scope>
    <source>
        <strain evidence="9">HannoverDv2000</strain>
    </source>
</reference>
<evidence type="ECO:0000313" key="8">
    <source>
        <dbReference type="EMBL" id="KJH48743.1"/>
    </source>
</evidence>
<dbReference type="InterPro" id="IPR018097">
    <property type="entry name" value="EGF_Ca-bd_CS"/>
</dbReference>
<dbReference type="SMART" id="SM00409">
    <property type="entry name" value="IG"/>
    <property type="match status" value="2"/>
</dbReference>
<evidence type="ECO:0000256" key="3">
    <source>
        <dbReference type="ARBA" id="ARBA00023157"/>
    </source>
</evidence>
<gene>
    <name evidence="8" type="ORF">DICVIV_05137</name>
</gene>
<dbReference type="PANTHER" id="PTHR10075:SF103">
    <property type="entry name" value="ROUNDABOUT HOMOLOG 4"/>
    <property type="match status" value="1"/>
</dbReference>
<evidence type="ECO:0000313" key="9">
    <source>
        <dbReference type="Proteomes" id="UP000053766"/>
    </source>
</evidence>
<dbReference type="SMART" id="SM00408">
    <property type="entry name" value="IGc2"/>
    <property type="match status" value="2"/>
</dbReference>
<dbReference type="InterPro" id="IPR003598">
    <property type="entry name" value="Ig_sub2"/>
</dbReference>
<keyword evidence="1 5" id="KW-0245">EGF-like domain</keyword>
<dbReference type="CDD" id="cd00054">
    <property type="entry name" value="EGF_CA"/>
    <property type="match status" value="2"/>
</dbReference>
<dbReference type="InterPro" id="IPR000152">
    <property type="entry name" value="EGF-type_Asp/Asn_hydroxyl_site"/>
</dbReference>
<keyword evidence="3 5" id="KW-1015">Disulfide bond</keyword>
<dbReference type="GO" id="GO:0007156">
    <property type="term" value="P:homophilic cell adhesion via plasma membrane adhesion molecules"/>
    <property type="evidence" value="ECO:0007669"/>
    <property type="project" value="TreeGrafter"/>
</dbReference>
<dbReference type="GO" id="GO:0007411">
    <property type="term" value="P:axon guidance"/>
    <property type="evidence" value="ECO:0007669"/>
    <property type="project" value="TreeGrafter"/>
</dbReference>
<comment type="caution">
    <text evidence="5">Lacks conserved residue(s) required for the propagation of feature annotation.</text>
</comment>
<evidence type="ECO:0000259" key="6">
    <source>
        <dbReference type="PROSITE" id="PS50026"/>
    </source>
</evidence>
<dbReference type="PANTHER" id="PTHR10075">
    <property type="entry name" value="BASIGIN RELATED"/>
    <property type="match status" value="1"/>
</dbReference>
<dbReference type="GO" id="GO:0070593">
    <property type="term" value="P:dendrite self-avoidance"/>
    <property type="evidence" value="ECO:0007669"/>
    <property type="project" value="TreeGrafter"/>
</dbReference>
<dbReference type="OrthoDB" id="5985519at2759"/>
<sequence>MFKIHDKSCLGSQKGNTTVWVICDEEDRPVKTTYMQNRGDVPDDDQTLLPWKDKVDWTVNGTNGKVYKCIPGPRTPRLVRNHVPPVFLTSPTNQKATINSQAHLNCSAIGHPAPIIRWLKNGEIIQRRTPEISSSTLIINVSRESKGIYTCEAENDAGVIKVSAILRVDDVHYQNQGDDHNKQHMAVLTCLENDKPLTNGVTWYFRSDSLDISNSGLHFMKNGSLLIMDFDLKMSNELEQYNCGVNSQRRSIRAQLIKISDILPIVIVLPEKITVPGNDTLLISSVKKFDEGQYACTAITPVGISYDKADVVVVEESMQLQLEGSGETDSSIKFESNDMKSTCSSGENLKRSQCVADQLVIVNEFTADDYSTIKCGNGLKWNGTHCEDINECVEEHQCDYQCENIYGSYNCICPQGYKLLNEFQCHDINECEYMSCSNDQMCLNTLGDFHCIPNPCPENFSLMYDSQCIPKCETCSDQPIKIQQIPLYKGYRTDDGIGKMIVYDRSGNILKNAVFAISDTVDGLKQGSTKTGPFTIRSRHGEAIVYTSSRGLPPGSIYYLRVRAHSQSNNYSDSHFLLIISTGMYPF</sequence>
<evidence type="ECO:0000256" key="2">
    <source>
        <dbReference type="ARBA" id="ARBA00022737"/>
    </source>
</evidence>
<dbReference type="InterPro" id="IPR003599">
    <property type="entry name" value="Ig_sub"/>
</dbReference>
<dbReference type="InterPro" id="IPR013783">
    <property type="entry name" value="Ig-like_fold"/>
</dbReference>
<dbReference type="PROSITE" id="PS50026">
    <property type="entry name" value="EGF_3"/>
    <property type="match status" value="1"/>
</dbReference>
<dbReference type="GO" id="GO:0030424">
    <property type="term" value="C:axon"/>
    <property type="evidence" value="ECO:0007669"/>
    <property type="project" value="TreeGrafter"/>
</dbReference>
<dbReference type="InterPro" id="IPR000742">
    <property type="entry name" value="EGF"/>
</dbReference>
<dbReference type="STRING" id="29172.A0A0D8XVV5"/>